<accession>A0A2G9YX77</accession>
<comment type="caution">
    <text evidence="1">The sequence shown here is derived from an EMBL/GenBank/DDBJ whole genome shotgun (WGS) entry which is preliminary data.</text>
</comment>
<proteinExistence type="predicted"/>
<sequence>MDPKRQGEIALMLVKYFMRKRGITLSQDKMRDLGNVAKAIGVSVEELRQFAKPLAQELFEECFAIK</sequence>
<dbReference type="AlphaFoldDB" id="A0A2G9YX77"/>
<dbReference type="Proteomes" id="UP000230273">
    <property type="component" value="Unassembled WGS sequence"/>
</dbReference>
<evidence type="ECO:0000313" key="2">
    <source>
        <dbReference type="Proteomes" id="UP000230273"/>
    </source>
</evidence>
<name>A0A2G9YX77_9BACT</name>
<evidence type="ECO:0000313" key="1">
    <source>
        <dbReference type="EMBL" id="PIP23820.1"/>
    </source>
</evidence>
<protein>
    <submittedName>
        <fullName evidence="1">Uncharacterized protein</fullName>
    </submittedName>
</protein>
<dbReference type="EMBL" id="PCRP01000018">
    <property type="protein sequence ID" value="PIP23820.1"/>
    <property type="molecule type" value="Genomic_DNA"/>
</dbReference>
<gene>
    <name evidence="1" type="ORF">COX36_01265</name>
</gene>
<reference evidence="1 2" key="1">
    <citation type="submission" date="2017-09" db="EMBL/GenBank/DDBJ databases">
        <title>Depth-based differentiation of microbial function through sediment-hosted aquifers and enrichment of novel symbionts in the deep terrestrial subsurface.</title>
        <authorList>
            <person name="Probst A.J."/>
            <person name="Ladd B."/>
            <person name="Jarett J.K."/>
            <person name="Geller-Mcgrath D.E."/>
            <person name="Sieber C.M."/>
            <person name="Emerson J.B."/>
            <person name="Anantharaman K."/>
            <person name="Thomas B.C."/>
            <person name="Malmstrom R."/>
            <person name="Stieglmeier M."/>
            <person name="Klingl A."/>
            <person name="Woyke T."/>
            <person name="Ryan C.M."/>
            <person name="Banfield J.F."/>
        </authorList>
    </citation>
    <scope>NUCLEOTIDE SEQUENCE [LARGE SCALE GENOMIC DNA]</scope>
    <source>
        <strain evidence="1">CG23_combo_of_CG06-09_8_20_14_all_38_19</strain>
    </source>
</reference>
<organism evidence="1 2">
    <name type="scientific">Candidatus Nealsonbacteria bacterium CG23_combo_of_CG06-09_8_20_14_all_38_19</name>
    <dbReference type="NCBI Taxonomy" id="1974721"/>
    <lineage>
        <taxon>Bacteria</taxon>
        <taxon>Candidatus Nealsoniibacteriota</taxon>
    </lineage>
</organism>